<dbReference type="Proteomes" id="UP000178606">
    <property type="component" value="Unassembled WGS sequence"/>
</dbReference>
<dbReference type="InterPro" id="IPR016040">
    <property type="entry name" value="NAD(P)-bd_dom"/>
</dbReference>
<comment type="caution">
    <text evidence="3">The sequence shown here is derived from an EMBL/GenBank/DDBJ whole genome shotgun (WGS) entry which is preliminary data.</text>
</comment>
<dbReference type="Pfam" id="PF16363">
    <property type="entry name" value="GDP_Man_Dehyd"/>
    <property type="match status" value="1"/>
</dbReference>
<dbReference type="InterPro" id="IPR036291">
    <property type="entry name" value="NAD(P)-bd_dom_sf"/>
</dbReference>
<protein>
    <submittedName>
        <fullName evidence="3">Nucleoside-diphosphate-sugar epimerase</fullName>
    </submittedName>
</protein>
<gene>
    <name evidence="3" type="ORF">A3F84_11670</name>
</gene>
<accession>A0A1F6CBY9</accession>
<dbReference type="SUPFAM" id="SSF51735">
    <property type="entry name" value="NAD(P)-binding Rossmann-fold domains"/>
    <property type="match status" value="1"/>
</dbReference>
<sequence>MASDRQILVTGGLGFVGSHLVDALIQRGHRVRVFDNLDPQVHSIGDLPAHTHPDAEVQRGDVRDPDALKRALDGVEVVFHEAAVVGVGQSQYEVRRYVDANVMGTANLLDLLVNAPNRVEKLIVAASMSSYGEGMYDCASCGPARPDLRPEAQLAAGDWEVRCPTCGAPMSPRPIEETAERRPNSIYAITKMNQEDMALNIGRTYGIPAVALRYFNIYGPRQSLSNPYTGVAAIFMSRIKNDRSPVVYEDGQQARDFVSVHDVVQANLLAMERREADGQAFNVGTGVPLTIQQVAVTLAGLYDKPIQPEITRRFRKGDIRHCIADISKAGRLLGYAPRVTFQDGMAELIEWSKGAEAVDRFEQAASELARRRLA</sequence>
<dbReference type="PRINTS" id="PR01713">
    <property type="entry name" value="NUCEPIMERASE"/>
</dbReference>
<evidence type="ECO:0000259" key="1">
    <source>
        <dbReference type="Pfam" id="PF01370"/>
    </source>
</evidence>
<feature type="domain" description="NAD-dependent epimerase/dehydratase" evidence="1">
    <location>
        <begin position="7"/>
        <end position="134"/>
    </location>
</feature>
<dbReference type="Gene3D" id="3.40.50.720">
    <property type="entry name" value="NAD(P)-binding Rossmann-like Domain"/>
    <property type="match status" value="1"/>
</dbReference>
<reference evidence="3 4" key="1">
    <citation type="journal article" date="2016" name="Nat. Commun.">
        <title>Thousands of microbial genomes shed light on interconnected biogeochemical processes in an aquifer system.</title>
        <authorList>
            <person name="Anantharaman K."/>
            <person name="Brown C.T."/>
            <person name="Hug L.A."/>
            <person name="Sharon I."/>
            <person name="Castelle C.J."/>
            <person name="Probst A.J."/>
            <person name="Thomas B.C."/>
            <person name="Singh A."/>
            <person name="Wilkins M.J."/>
            <person name="Karaoz U."/>
            <person name="Brodie E.L."/>
            <person name="Williams K.H."/>
            <person name="Hubbard S.S."/>
            <person name="Banfield J.F."/>
        </authorList>
    </citation>
    <scope>NUCLEOTIDE SEQUENCE [LARGE SCALE GENOMIC DNA]</scope>
    <source>
        <strain evidence="4">RIFCSPLOWO2_12_FULL_64_10</strain>
    </source>
</reference>
<proteinExistence type="predicted"/>
<dbReference type="PANTHER" id="PTHR43245">
    <property type="entry name" value="BIFUNCTIONAL POLYMYXIN RESISTANCE PROTEIN ARNA"/>
    <property type="match status" value="1"/>
</dbReference>
<dbReference type="InterPro" id="IPR050177">
    <property type="entry name" value="Lipid_A_modif_metabolic_enz"/>
</dbReference>
<dbReference type="AlphaFoldDB" id="A0A1F6CBY9"/>
<organism evidence="3 4">
    <name type="scientific">Handelsmanbacteria sp. (strain RIFCSPLOWO2_12_FULL_64_10)</name>
    <dbReference type="NCBI Taxonomy" id="1817868"/>
    <lineage>
        <taxon>Bacteria</taxon>
        <taxon>Candidatus Handelsmaniibacteriota</taxon>
    </lineage>
</organism>
<dbReference type="InterPro" id="IPR001509">
    <property type="entry name" value="Epimerase_deHydtase"/>
</dbReference>
<dbReference type="PANTHER" id="PTHR43245:SF13">
    <property type="entry name" value="UDP-D-APIOSE_UDP-D-XYLOSE SYNTHASE 2"/>
    <property type="match status" value="1"/>
</dbReference>
<name>A0A1F6CBY9_HANXR</name>
<evidence type="ECO:0000313" key="3">
    <source>
        <dbReference type="EMBL" id="OGG46462.1"/>
    </source>
</evidence>
<feature type="domain" description="NAD(P)-binding" evidence="2">
    <location>
        <begin position="173"/>
        <end position="347"/>
    </location>
</feature>
<dbReference type="Pfam" id="PF01370">
    <property type="entry name" value="Epimerase"/>
    <property type="match status" value="1"/>
</dbReference>
<evidence type="ECO:0000259" key="2">
    <source>
        <dbReference type="Pfam" id="PF16363"/>
    </source>
</evidence>
<evidence type="ECO:0000313" key="4">
    <source>
        <dbReference type="Proteomes" id="UP000178606"/>
    </source>
</evidence>
<dbReference type="EMBL" id="MFKF01000312">
    <property type="protein sequence ID" value="OGG46462.1"/>
    <property type="molecule type" value="Genomic_DNA"/>
</dbReference>